<name>V8N595_OPHHA</name>
<reference evidence="2 3" key="1">
    <citation type="journal article" date="2013" name="Proc. Natl. Acad. Sci. U.S.A.">
        <title>The king cobra genome reveals dynamic gene evolution and adaptation in the snake venom system.</title>
        <authorList>
            <person name="Vonk F.J."/>
            <person name="Casewell N.R."/>
            <person name="Henkel C.V."/>
            <person name="Heimberg A.M."/>
            <person name="Jansen H.J."/>
            <person name="McCleary R.J."/>
            <person name="Kerkkamp H.M."/>
            <person name="Vos R.A."/>
            <person name="Guerreiro I."/>
            <person name="Calvete J.J."/>
            <person name="Wuster W."/>
            <person name="Woods A.E."/>
            <person name="Logan J.M."/>
            <person name="Harrison R.A."/>
            <person name="Castoe T.A."/>
            <person name="de Koning A.P."/>
            <person name="Pollock D.D."/>
            <person name="Yandell M."/>
            <person name="Calderon D."/>
            <person name="Renjifo C."/>
            <person name="Currier R.B."/>
            <person name="Salgado D."/>
            <person name="Pla D."/>
            <person name="Sanz L."/>
            <person name="Hyder A.S."/>
            <person name="Ribeiro J.M."/>
            <person name="Arntzen J.W."/>
            <person name="van den Thillart G.E."/>
            <person name="Boetzer M."/>
            <person name="Pirovano W."/>
            <person name="Dirks R.P."/>
            <person name="Spaink H.P."/>
            <person name="Duboule D."/>
            <person name="McGlinn E."/>
            <person name="Kini R.M."/>
            <person name="Richardson M.K."/>
        </authorList>
    </citation>
    <scope>NUCLEOTIDE SEQUENCE</scope>
    <source>
        <tissue evidence="2">Blood</tissue>
    </source>
</reference>
<dbReference type="Proteomes" id="UP000018936">
    <property type="component" value="Unassembled WGS sequence"/>
</dbReference>
<gene>
    <name evidence="2" type="ORF">L345_17450</name>
</gene>
<organism evidence="2 3">
    <name type="scientific">Ophiophagus hannah</name>
    <name type="common">King cobra</name>
    <name type="synonym">Naja hannah</name>
    <dbReference type="NCBI Taxonomy" id="8665"/>
    <lineage>
        <taxon>Eukaryota</taxon>
        <taxon>Metazoa</taxon>
        <taxon>Chordata</taxon>
        <taxon>Craniata</taxon>
        <taxon>Vertebrata</taxon>
        <taxon>Euteleostomi</taxon>
        <taxon>Lepidosauria</taxon>
        <taxon>Squamata</taxon>
        <taxon>Bifurcata</taxon>
        <taxon>Unidentata</taxon>
        <taxon>Episquamata</taxon>
        <taxon>Toxicofera</taxon>
        <taxon>Serpentes</taxon>
        <taxon>Colubroidea</taxon>
        <taxon>Elapidae</taxon>
        <taxon>Elapinae</taxon>
        <taxon>Ophiophagus</taxon>
    </lineage>
</organism>
<evidence type="ECO:0000313" key="3">
    <source>
        <dbReference type="Proteomes" id="UP000018936"/>
    </source>
</evidence>
<feature type="non-terminal residue" evidence="2">
    <location>
        <position position="1"/>
    </location>
</feature>
<proteinExistence type="predicted"/>
<dbReference type="AlphaFoldDB" id="V8N595"/>
<sequence length="67" mass="7212">MEIPLSQQGAGGKDVANERKACESVVAGRPQLFYTVQSRLSIDEFVSSQPGHRVQGHGDASPTENEN</sequence>
<evidence type="ECO:0000256" key="1">
    <source>
        <dbReference type="SAM" id="MobiDB-lite"/>
    </source>
</evidence>
<evidence type="ECO:0000313" key="2">
    <source>
        <dbReference type="EMBL" id="ETE56838.1"/>
    </source>
</evidence>
<comment type="caution">
    <text evidence="2">The sequence shown here is derived from an EMBL/GenBank/DDBJ whole genome shotgun (WGS) entry which is preliminary data.</text>
</comment>
<protein>
    <submittedName>
        <fullName evidence="2">Uncharacterized protein</fullName>
    </submittedName>
</protein>
<keyword evidence="3" id="KW-1185">Reference proteome</keyword>
<feature type="region of interest" description="Disordered" evidence="1">
    <location>
        <begin position="46"/>
        <end position="67"/>
    </location>
</feature>
<feature type="region of interest" description="Disordered" evidence="1">
    <location>
        <begin position="1"/>
        <end position="20"/>
    </location>
</feature>
<accession>V8N595</accession>
<dbReference type="EMBL" id="AZIM01011799">
    <property type="protein sequence ID" value="ETE56838.1"/>
    <property type="molecule type" value="Genomic_DNA"/>
</dbReference>